<keyword evidence="3" id="KW-0227">DNA damage</keyword>
<evidence type="ECO:0000256" key="4">
    <source>
        <dbReference type="ARBA" id="ARBA00022801"/>
    </source>
</evidence>
<evidence type="ECO:0000256" key="7">
    <source>
        <dbReference type="ARBA" id="ARBA00023239"/>
    </source>
</evidence>
<evidence type="ECO:0000256" key="2">
    <source>
        <dbReference type="ARBA" id="ARBA00022670"/>
    </source>
</evidence>
<dbReference type="Gene3D" id="3.90.1680.10">
    <property type="entry name" value="SOS response associated peptidase-like"/>
    <property type="match status" value="1"/>
</dbReference>
<protein>
    <recommendedName>
        <fullName evidence="8">Abasic site processing protein</fullName>
        <ecNumber evidence="8">3.4.-.-</ecNumber>
    </recommendedName>
</protein>
<dbReference type="RefSeq" id="WP_191694078.1">
    <property type="nucleotide sequence ID" value="NZ_JACSQN010000005.1"/>
</dbReference>
<keyword evidence="5" id="KW-0190">Covalent protein-DNA linkage</keyword>
<dbReference type="PANTHER" id="PTHR13604">
    <property type="entry name" value="DC12-RELATED"/>
    <property type="match status" value="1"/>
</dbReference>
<dbReference type="Pfam" id="PF02586">
    <property type="entry name" value="SRAP"/>
    <property type="match status" value="1"/>
</dbReference>
<evidence type="ECO:0000256" key="5">
    <source>
        <dbReference type="ARBA" id="ARBA00023124"/>
    </source>
</evidence>
<keyword evidence="10" id="KW-1185">Reference proteome</keyword>
<dbReference type="EC" id="3.4.-.-" evidence="8"/>
<sequence>MCGRFTLFAPYFEIIERFDIASAFAESDYIQSYNIAPSQQVAAIINDGTQNRLGHLRWGLIPPWAKDEKIGYKMINARAETIAEKPSFRKAFLKQRCIIPADSFYEWQRQDGKKIPMRIKLKTDGLFAIAGLWESWKSPTGHVIHTCTAITTEPNELMKPIHDRMPVILKKEDESAWLNPKNTESHFLGNMLKPFDDTQMEAYAISPDVNSPKNNDKTLIHRLC</sequence>
<dbReference type="InterPro" id="IPR036590">
    <property type="entry name" value="SRAP-like"/>
</dbReference>
<dbReference type="InterPro" id="IPR003738">
    <property type="entry name" value="SRAP"/>
</dbReference>
<evidence type="ECO:0000256" key="8">
    <source>
        <dbReference type="RuleBase" id="RU364100"/>
    </source>
</evidence>
<keyword evidence="2 8" id="KW-0645">Protease</keyword>
<name>A0ABR8U8L9_9BACL</name>
<dbReference type="Proteomes" id="UP000626786">
    <property type="component" value="Unassembled WGS sequence"/>
</dbReference>
<evidence type="ECO:0000313" key="10">
    <source>
        <dbReference type="Proteomes" id="UP000626786"/>
    </source>
</evidence>
<keyword evidence="7" id="KW-0456">Lyase</keyword>
<evidence type="ECO:0000256" key="1">
    <source>
        <dbReference type="ARBA" id="ARBA00008136"/>
    </source>
</evidence>
<keyword evidence="6" id="KW-0238">DNA-binding</keyword>
<reference evidence="9 10" key="1">
    <citation type="submission" date="2020-08" db="EMBL/GenBank/DDBJ databases">
        <title>A Genomic Blueprint of the Chicken Gut Microbiome.</title>
        <authorList>
            <person name="Gilroy R."/>
            <person name="Ravi A."/>
            <person name="Getino M."/>
            <person name="Pursley I."/>
            <person name="Horton D.L."/>
            <person name="Alikhan N.-F."/>
            <person name="Baker D."/>
            <person name="Gharbi K."/>
            <person name="Hall N."/>
            <person name="Watson M."/>
            <person name="Adriaenssens E.M."/>
            <person name="Foster-Nyarko E."/>
            <person name="Jarju S."/>
            <person name="Secka A."/>
            <person name="Antonio M."/>
            <person name="Oren A."/>
            <person name="Chaudhuri R."/>
            <person name="La Ragione R.M."/>
            <person name="Hildebrand F."/>
            <person name="Pallen M.J."/>
        </authorList>
    </citation>
    <scope>NUCLEOTIDE SEQUENCE [LARGE SCALE GENOMIC DNA]</scope>
    <source>
        <strain evidence="9 10">Sa2YVA2</strain>
    </source>
</reference>
<evidence type="ECO:0000313" key="9">
    <source>
        <dbReference type="EMBL" id="MBD7984384.1"/>
    </source>
</evidence>
<dbReference type="SUPFAM" id="SSF143081">
    <property type="entry name" value="BB1717-like"/>
    <property type="match status" value="1"/>
</dbReference>
<organism evidence="9 10">
    <name type="scientific">Sporosarcina quadrami</name>
    <dbReference type="NCBI Taxonomy" id="2762234"/>
    <lineage>
        <taxon>Bacteria</taxon>
        <taxon>Bacillati</taxon>
        <taxon>Bacillota</taxon>
        <taxon>Bacilli</taxon>
        <taxon>Bacillales</taxon>
        <taxon>Caryophanaceae</taxon>
        <taxon>Sporosarcina</taxon>
    </lineage>
</organism>
<gene>
    <name evidence="9" type="ORF">H9649_07320</name>
</gene>
<keyword evidence="4 8" id="KW-0378">Hydrolase</keyword>
<proteinExistence type="inferred from homology"/>
<evidence type="ECO:0000256" key="6">
    <source>
        <dbReference type="ARBA" id="ARBA00023125"/>
    </source>
</evidence>
<accession>A0ABR8U8L9</accession>
<comment type="caution">
    <text evidence="9">The sequence shown here is derived from an EMBL/GenBank/DDBJ whole genome shotgun (WGS) entry which is preliminary data.</text>
</comment>
<dbReference type="EMBL" id="JACSQN010000005">
    <property type="protein sequence ID" value="MBD7984384.1"/>
    <property type="molecule type" value="Genomic_DNA"/>
</dbReference>
<evidence type="ECO:0000256" key="3">
    <source>
        <dbReference type="ARBA" id="ARBA00022763"/>
    </source>
</evidence>
<dbReference type="PANTHER" id="PTHR13604:SF0">
    <property type="entry name" value="ABASIC SITE PROCESSING PROTEIN HMCES"/>
    <property type="match status" value="1"/>
</dbReference>
<comment type="similarity">
    <text evidence="1 8">Belongs to the SOS response-associated peptidase family.</text>
</comment>